<dbReference type="Gene3D" id="2.60.40.10">
    <property type="entry name" value="Immunoglobulins"/>
    <property type="match status" value="1"/>
</dbReference>
<dbReference type="AlphaFoldDB" id="A0A0R2NGY5"/>
<proteinExistence type="predicted"/>
<feature type="domain" description="Bacterial Ig" evidence="1">
    <location>
        <begin position="42"/>
        <end position="105"/>
    </location>
</feature>
<dbReference type="Proteomes" id="UP000051249">
    <property type="component" value="Unassembled WGS sequence"/>
</dbReference>
<protein>
    <recommendedName>
        <fullName evidence="1">Bacterial Ig domain-containing protein</fullName>
    </recommendedName>
</protein>
<comment type="caution">
    <text evidence="2">The sequence shown here is derived from an EMBL/GenBank/DDBJ whole genome shotgun (WGS) entry which is preliminary data.</text>
</comment>
<dbReference type="InterPro" id="IPR041498">
    <property type="entry name" value="Big_6"/>
</dbReference>
<dbReference type="PATRIC" id="fig|480391.4.peg.426"/>
<organism evidence="2 3">
    <name type="scientific">Pediococcus argentinicus</name>
    <dbReference type="NCBI Taxonomy" id="480391"/>
    <lineage>
        <taxon>Bacteria</taxon>
        <taxon>Bacillati</taxon>
        <taxon>Bacillota</taxon>
        <taxon>Bacilli</taxon>
        <taxon>Lactobacillales</taxon>
        <taxon>Lactobacillaceae</taxon>
        <taxon>Pediococcus</taxon>
    </lineage>
</organism>
<sequence length="383" mass="42046">MGGILIMFKRGTVALATILMGVGLAGNLNIAHAKTAATPSITTQKLYQDDNTVAGKASKNVQVQVLNGKKVIGSGVTSSNGSFKIKLNTSLKKIKSLKLKSTDAIADVKVNGLKTNKVKAYVTDAAGAHNRPNPSVIPSAEASSDNDSRTQLVIKGYKNIKVGGELTPAIKYIKPGTKVSVLVTAKHYKPVTKVTRVVENIQNSEFFTAGKYQLVALKDMKILKNGPVIKKNSQFTYQHLYKIPVYNDKLSMQANNKAETSAIKKEKINIIYRGKTYQLNPISTKNKGTNTYTKVLLANDMQINRLVQNAKKILVLKNWLANITYGIDNGNSKPCFVNTTLKPNKYIDGNGATWTQYSYKNKKAKKVAAYKYQIKTGKWIKVK</sequence>
<keyword evidence="3" id="KW-1185">Reference proteome</keyword>
<name>A0A0R2NGY5_9LACO</name>
<dbReference type="InterPro" id="IPR013783">
    <property type="entry name" value="Ig-like_fold"/>
</dbReference>
<evidence type="ECO:0000313" key="2">
    <source>
        <dbReference type="EMBL" id="KRO25089.1"/>
    </source>
</evidence>
<evidence type="ECO:0000259" key="1">
    <source>
        <dbReference type="Pfam" id="PF17936"/>
    </source>
</evidence>
<dbReference type="Pfam" id="PF17936">
    <property type="entry name" value="Big_6"/>
    <property type="match status" value="1"/>
</dbReference>
<accession>A0A0R2NGY5</accession>
<gene>
    <name evidence="2" type="ORF">IV88_GL000422</name>
</gene>
<dbReference type="EMBL" id="JQCQ01000016">
    <property type="protein sequence ID" value="KRO25089.1"/>
    <property type="molecule type" value="Genomic_DNA"/>
</dbReference>
<evidence type="ECO:0000313" key="3">
    <source>
        <dbReference type="Proteomes" id="UP000051249"/>
    </source>
</evidence>
<reference evidence="2 3" key="1">
    <citation type="journal article" date="2015" name="Genome Announc.">
        <title>Expanding the biotechnology potential of lactobacilli through comparative genomics of 213 strains and associated genera.</title>
        <authorList>
            <person name="Sun Z."/>
            <person name="Harris H.M."/>
            <person name="McCann A."/>
            <person name="Guo C."/>
            <person name="Argimon S."/>
            <person name="Zhang W."/>
            <person name="Yang X."/>
            <person name="Jeffery I.B."/>
            <person name="Cooney J.C."/>
            <person name="Kagawa T.F."/>
            <person name="Liu W."/>
            <person name="Song Y."/>
            <person name="Salvetti E."/>
            <person name="Wrobel A."/>
            <person name="Rasinkangas P."/>
            <person name="Parkhill J."/>
            <person name="Rea M.C."/>
            <person name="O'Sullivan O."/>
            <person name="Ritari J."/>
            <person name="Douillard F.P."/>
            <person name="Paul Ross R."/>
            <person name="Yang R."/>
            <person name="Briner A.E."/>
            <person name="Felis G.E."/>
            <person name="de Vos W.M."/>
            <person name="Barrangou R."/>
            <person name="Klaenhammer T.R."/>
            <person name="Caufield P.W."/>
            <person name="Cui Y."/>
            <person name="Zhang H."/>
            <person name="O'Toole P.W."/>
        </authorList>
    </citation>
    <scope>NUCLEOTIDE SEQUENCE [LARGE SCALE GENOMIC DNA]</scope>
    <source>
        <strain evidence="2 3">DSM 23026</strain>
    </source>
</reference>